<evidence type="ECO:0000313" key="2">
    <source>
        <dbReference type="Proteomes" id="UP000226525"/>
    </source>
</evidence>
<dbReference type="InterPro" id="IPR023198">
    <property type="entry name" value="PGP-like_dom2"/>
</dbReference>
<accession>A0A2D6YFH8</accession>
<evidence type="ECO:0000313" key="1">
    <source>
        <dbReference type="EMBL" id="MAH61935.1"/>
    </source>
</evidence>
<dbReference type="AlphaFoldDB" id="A0A2D6YFH8"/>
<dbReference type="InterPro" id="IPR023214">
    <property type="entry name" value="HAD_sf"/>
</dbReference>
<reference evidence="2" key="1">
    <citation type="submission" date="2017-09" db="EMBL/GenBank/DDBJ databases">
        <title>The Reconstruction of 2,631 Draft Metagenome-Assembled Genomes from the Global Oceans.</title>
        <authorList>
            <person name="Tully B.J."/>
            <person name="Graham E.D."/>
            <person name="Heidelberg J.F."/>
        </authorList>
    </citation>
    <scope>NUCLEOTIDE SEQUENCE [LARGE SCALE GENOMIC DNA]</scope>
</reference>
<dbReference type="InterPro" id="IPR036412">
    <property type="entry name" value="HAD-like_sf"/>
</dbReference>
<proteinExistence type="predicted"/>
<dbReference type="GO" id="GO:0006281">
    <property type="term" value="P:DNA repair"/>
    <property type="evidence" value="ECO:0007669"/>
    <property type="project" value="TreeGrafter"/>
</dbReference>
<comment type="caution">
    <text evidence="1">The sequence shown here is derived from an EMBL/GenBank/DDBJ whole genome shotgun (WGS) entry which is preliminary data.</text>
</comment>
<dbReference type="SFLD" id="SFLDG01129">
    <property type="entry name" value="C1.5:_HAD__Beta-PGM__Phosphata"/>
    <property type="match status" value="1"/>
</dbReference>
<dbReference type="Gene3D" id="3.40.50.1000">
    <property type="entry name" value="HAD superfamily/HAD-like"/>
    <property type="match status" value="1"/>
</dbReference>
<protein>
    <submittedName>
        <fullName evidence="1">HAD family hydrolase</fullName>
    </submittedName>
</protein>
<dbReference type="NCBIfam" id="TIGR01549">
    <property type="entry name" value="HAD-SF-IA-v1"/>
    <property type="match status" value="1"/>
</dbReference>
<dbReference type="GO" id="GO:0005829">
    <property type="term" value="C:cytosol"/>
    <property type="evidence" value="ECO:0007669"/>
    <property type="project" value="TreeGrafter"/>
</dbReference>
<dbReference type="PANTHER" id="PTHR43434:SF1">
    <property type="entry name" value="PHOSPHOGLYCOLATE PHOSPHATASE"/>
    <property type="match status" value="1"/>
</dbReference>
<dbReference type="PANTHER" id="PTHR43434">
    <property type="entry name" value="PHOSPHOGLYCOLATE PHOSPHATASE"/>
    <property type="match status" value="1"/>
</dbReference>
<dbReference type="EMBL" id="NZEX01000005">
    <property type="protein sequence ID" value="MAH61935.1"/>
    <property type="molecule type" value="Genomic_DNA"/>
</dbReference>
<sequence length="259" mass="29303">MRLTVKRLFSSSELNFAFVDCKSKLFFTRNLMRDSMRIHAICFDLDGTLLDTLVDIGNAANAALLRFDLPTHPLECYRYFVGEGASRLMEKVLPQTCVAEEWNDRLLEAFEEEYALGWRKQTCLYTGIVDLLDELTQAAWPLAILSNKPDTFTQQCVQHFLGAWPFQIVRGQQAGIPRKPDPTGMQLIAQELSLPVETLCLVGDTSIDMQTATNAGSYPIGVSWGFRKVEELQEHGARLVVDSPVELATWLRKQHAEFN</sequence>
<dbReference type="GO" id="GO:0008967">
    <property type="term" value="F:phosphoglycolate phosphatase activity"/>
    <property type="evidence" value="ECO:0007669"/>
    <property type="project" value="TreeGrafter"/>
</dbReference>
<dbReference type="Proteomes" id="UP000226525">
    <property type="component" value="Unassembled WGS sequence"/>
</dbReference>
<dbReference type="InterPro" id="IPR006439">
    <property type="entry name" value="HAD-SF_hydro_IA"/>
</dbReference>
<dbReference type="InterPro" id="IPR041492">
    <property type="entry name" value="HAD_2"/>
</dbReference>
<organism evidence="1 2">
    <name type="scientific">SAR324 cluster bacterium</name>
    <dbReference type="NCBI Taxonomy" id="2024889"/>
    <lineage>
        <taxon>Bacteria</taxon>
        <taxon>Deltaproteobacteria</taxon>
        <taxon>SAR324 cluster</taxon>
    </lineage>
</organism>
<dbReference type="InterPro" id="IPR050155">
    <property type="entry name" value="HAD-like_hydrolase_sf"/>
</dbReference>
<dbReference type="Pfam" id="PF13419">
    <property type="entry name" value="HAD_2"/>
    <property type="match status" value="1"/>
</dbReference>
<gene>
    <name evidence="1" type="ORF">CMN54_00500</name>
</gene>
<name>A0A2D6YFH8_9DELT</name>
<dbReference type="SFLD" id="SFLDS00003">
    <property type="entry name" value="Haloacid_Dehalogenase"/>
    <property type="match status" value="1"/>
</dbReference>
<keyword evidence="1" id="KW-0378">Hydrolase</keyword>
<dbReference type="Gene3D" id="1.10.150.240">
    <property type="entry name" value="Putative phosphatase, domain 2"/>
    <property type="match status" value="1"/>
</dbReference>
<dbReference type="SUPFAM" id="SSF56784">
    <property type="entry name" value="HAD-like"/>
    <property type="match status" value="1"/>
</dbReference>